<dbReference type="GO" id="GO:0004527">
    <property type="term" value="F:exonuclease activity"/>
    <property type="evidence" value="ECO:0007669"/>
    <property type="project" value="UniProtKB-KW"/>
</dbReference>
<gene>
    <name evidence="6" type="ORF">HNQ34_002166</name>
</gene>
<accession>A0A7W8IR25</accession>
<protein>
    <recommendedName>
        <fullName evidence="3">Nuclease SbcCD subunit C</fullName>
    </recommendedName>
</protein>
<evidence type="ECO:0000313" key="6">
    <source>
        <dbReference type="EMBL" id="MBB5325067.1"/>
    </source>
</evidence>
<evidence type="ECO:0000256" key="1">
    <source>
        <dbReference type="ARBA" id="ARBA00006930"/>
    </source>
</evidence>
<comment type="caution">
    <text evidence="6">The sequence shown here is derived from an EMBL/GenBank/DDBJ whole genome shotgun (WGS) entry which is preliminary data.</text>
</comment>
<evidence type="ECO:0000256" key="4">
    <source>
        <dbReference type="SAM" id="Coils"/>
    </source>
</evidence>
<dbReference type="Pfam" id="PF13476">
    <property type="entry name" value="AAA_23"/>
    <property type="match status" value="1"/>
</dbReference>
<dbReference type="Pfam" id="PF13558">
    <property type="entry name" value="SbcC_Walker_B"/>
    <property type="match status" value="1"/>
</dbReference>
<dbReference type="AlphaFoldDB" id="A0A7W8IR25"/>
<feature type="coiled-coil region" evidence="4">
    <location>
        <begin position="184"/>
        <end position="455"/>
    </location>
</feature>
<keyword evidence="6" id="KW-0378">Hydrolase</keyword>
<evidence type="ECO:0000256" key="3">
    <source>
        <dbReference type="ARBA" id="ARBA00013368"/>
    </source>
</evidence>
<feature type="coiled-coil region" evidence="4">
    <location>
        <begin position="649"/>
        <end position="751"/>
    </location>
</feature>
<dbReference type="Gene3D" id="3.40.50.300">
    <property type="entry name" value="P-loop containing nucleotide triphosphate hydrolases"/>
    <property type="match status" value="2"/>
</dbReference>
<dbReference type="EMBL" id="JACHEP010000011">
    <property type="protein sequence ID" value="MBB5325067.1"/>
    <property type="molecule type" value="Genomic_DNA"/>
</dbReference>
<comment type="similarity">
    <text evidence="1">Belongs to the SMC family. SbcC subfamily.</text>
</comment>
<keyword evidence="7" id="KW-1185">Reference proteome</keyword>
<reference evidence="6 7" key="1">
    <citation type="submission" date="2020-08" db="EMBL/GenBank/DDBJ databases">
        <title>Genomic Encyclopedia of Type Strains, Phase IV (KMG-IV): sequencing the most valuable type-strain genomes for metagenomic binning, comparative biology and taxonomic classification.</title>
        <authorList>
            <person name="Goeker M."/>
        </authorList>
    </citation>
    <scope>NUCLEOTIDE SEQUENCE [LARGE SCALE GENOMIC DNA]</scope>
    <source>
        <strain evidence="6 7">DSM 16325</strain>
    </source>
</reference>
<comment type="subunit">
    <text evidence="2">Heterodimer of SbcC and SbcD.</text>
</comment>
<evidence type="ECO:0000256" key="2">
    <source>
        <dbReference type="ARBA" id="ARBA00011322"/>
    </source>
</evidence>
<evidence type="ECO:0000259" key="5">
    <source>
        <dbReference type="Pfam" id="PF13476"/>
    </source>
</evidence>
<dbReference type="PANTHER" id="PTHR32114:SF2">
    <property type="entry name" value="ABC TRANSPORTER ABCH.3"/>
    <property type="match status" value="1"/>
</dbReference>
<proteinExistence type="inferred from homology"/>
<evidence type="ECO:0000313" key="7">
    <source>
        <dbReference type="Proteomes" id="UP000520011"/>
    </source>
</evidence>
<feature type="domain" description="Rad50/SbcC-type AAA" evidence="5">
    <location>
        <begin position="5"/>
        <end position="242"/>
    </location>
</feature>
<keyword evidence="4" id="KW-0175">Coiled coil</keyword>
<dbReference type="InterPro" id="IPR027417">
    <property type="entry name" value="P-loop_NTPase"/>
</dbReference>
<dbReference type="RefSeq" id="WP_183254285.1">
    <property type="nucleotide sequence ID" value="NZ_JACHEP010000011.1"/>
</dbReference>
<keyword evidence="6" id="KW-0540">Nuclease</keyword>
<keyword evidence="6" id="KW-0269">Exonuclease</keyword>
<dbReference type="SUPFAM" id="SSF52540">
    <property type="entry name" value="P-loop containing nucleoside triphosphate hydrolases"/>
    <property type="match status" value="1"/>
</dbReference>
<dbReference type="InterPro" id="IPR038729">
    <property type="entry name" value="Rad50/SbcC_AAA"/>
</dbReference>
<dbReference type="Proteomes" id="UP000520011">
    <property type="component" value="Unassembled WGS sequence"/>
</dbReference>
<feature type="coiled-coil region" evidence="4">
    <location>
        <begin position="779"/>
        <end position="834"/>
    </location>
</feature>
<sequence length="1125" mass="133364">MKPIRLTVAGLHSFREKQTIEFEKLCEGGLFGIFGPTGSGKSSILDAMTLALYGNVERAANNTHGIMNHAENELSVSFTFELANANGKKRYTVERSFKRSDELRVKTAASRLIEEGTERVVLADKAREVDERIKQLLGLEMKDFTRAVVLPQGKFAEFLSLKGVERRQMLQRLFNLERYGDELNKKLKARLTKATAKLETIRAEQTGLGDASKETVDEQKRQLSALERELEQQQLRLQQINERYEREKQLWQWQKEKEYVKHQLEMCRQEEEMIVHLEQKQKQAEKAERLLPYVQQYEQAKREVEKWTNELETMEKQLYIARQQYEQATEAYRLIRAKKNEEEPKWLQKKEQLLQAQQLLERMKQIEREIDEMNKQIEHIAAKEEQAKQAFEQLSDLYERALEKQKRLKEEWQQKQVDAQVKERMYRAYEEKKDIQTLDQLLQETKEEWRQKQARYDQLVQMENAHVRQWENLKKKEHEHFRRIEMFYHRICECEGQLEKLLYKIKQKQKLAEQERIRHAASMLAVTLEDGSPCPVCGSIHHPAPAQPPSSHTGEQQLAEWAEWFEQAQALVQPFQALKMQFQQLAEMMMQEEQQPFTISHIEKAKKEMESEQNCSIAEQLHHLSVEIKALHQDYLQCREDTNDILKQRKMLETRRQDVLHQQAALEQEINERIEKYAERERVREEKLKKWLETYHDLSFETIEQMMKQLQDAEKEAQSLQERIEKSVRFLEEKSAEREKLKEQWQQLAREKTECSTLRQMKQQQHQEYERVLPISIHWRELQHSLAEIEQQLLQLQKQEEEAYEKWAHSQRQYQMLEANQQAAQLALSESEKRFEQTHAEWSEQLERSEFATNDEIRQALLTTEEKTIISNKVAQYREKWLKWQNEWQRLTEIMNGAEIKEEQWLETERLRLEEEEKMTELIKRTASTKAKVEELIEKHARFQELERQRVDVERLVNQYRELQNVLRGNSFVEFIAEEQLIHVTRDASERLGALTRQRYAIEVDSEGGFIIRDDANGGVRRPVTTLSGGETFLTSLSLALALSAQIQLRGEYPLQFFFLDEGFGTLDGELLDVVISALERLQSNDMAIGVISHVQELRVRLPKRLIVEPAEPSGRGTRVTLEVM</sequence>
<dbReference type="PANTHER" id="PTHR32114">
    <property type="entry name" value="ABC TRANSPORTER ABCH.3"/>
    <property type="match status" value="1"/>
</dbReference>
<name>A0A7W8IR25_9BACL</name>
<organism evidence="6 7">
    <name type="scientific">Anoxybacteroides tepidamans</name>
    <dbReference type="NCBI Taxonomy" id="265948"/>
    <lineage>
        <taxon>Bacteria</taxon>
        <taxon>Bacillati</taxon>
        <taxon>Bacillota</taxon>
        <taxon>Bacilli</taxon>
        <taxon>Bacillales</taxon>
        <taxon>Anoxybacillaceae</taxon>
        <taxon>Anoxybacteroides</taxon>
    </lineage>
</organism>